<name>A0A067P8T1_9AGAM</name>
<proteinExistence type="predicted"/>
<dbReference type="Proteomes" id="UP000027265">
    <property type="component" value="Unassembled WGS sequence"/>
</dbReference>
<dbReference type="InterPro" id="IPR013320">
    <property type="entry name" value="ConA-like_dom_sf"/>
</dbReference>
<dbReference type="Pfam" id="PF13385">
    <property type="entry name" value="Laminin_G_3"/>
    <property type="match status" value="1"/>
</dbReference>
<dbReference type="EMBL" id="KL197749">
    <property type="protein sequence ID" value="KDQ51318.1"/>
    <property type="molecule type" value="Genomic_DNA"/>
</dbReference>
<dbReference type="SUPFAM" id="SSF49899">
    <property type="entry name" value="Concanavalin A-like lectins/glucanases"/>
    <property type="match status" value="1"/>
</dbReference>
<organism evidence="1 2">
    <name type="scientific">Jaapia argillacea MUCL 33604</name>
    <dbReference type="NCBI Taxonomy" id="933084"/>
    <lineage>
        <taxon>Eukaryota</taxon>
        <taxon>Fungi</taxon>
        <taxon>Dikarya</taxon>
        <taxon>Basidiomycota</taxon>
        <taxon>Agaricomycotina</taxon>
        <taxon>Agaricomycetes</taxon>
        <taxon>Agaricomycetidae</taxon>
        <taxon>Jaapiales</taxon>
        <taxon>Jaapiaceae</taxon>
        <taxon>Jaapia</taxon>
    </lineage>
</organism>
<dbReference type="InParanoid" id="A0A067P8T1"/>
<keyword evidence="2" id="KW-1185">Reference proteome</keyword>
<evidence type="ECO:0008006" key="3">
    <source>
        <dbReference type="Google" id="ProtNLM"/>
    </source>
</evidence>
<gene>
    <name evidence="1" type="ORF">JAAARDRAFT_62534</name>
</gene>
<dbReference type="Gene3D" id="2.60.120.200">
    <property type="match status" value="1"/>
</dbReference>
<dbReference type="HOGENOM" id="CLU_1310310_0_0_1"/>
<evidence type="ECO:0000313" key="1">
    <source>
        <dbReference type="EMBL" id="KDQ51318.1"/>
    </source>
</evidence>
<protein>
    <recommendedName>
        <fullName evidence="3">LamG-like jellyroll fold domain-containing protein</fullName>
    </recommendedName>
</protein>
<evidence type="ECO:0000313" key="2">
    <source>
        <dbReference type="Proteomes" id="UP000027265"/>
    </source>
</evidence>
<accession>A0A067P8T1</accession>
<reference evidence="2" key="1">
    <citation type="journal article" date="2014" name="Proc. Natl. Acad. Sci. U.S.A.">
        <title>Extensive sampling of basidiomycete genomes demonstrates inadequacy of the white-rot/brown-rot paradigm for wood decay fungi.</title>
        <authorList>
            <person name="Riley R."/>
            <person name="Salamov A.A."/>
            <person name="Brown D.W."/>
            <person name="Nagy L.G."/>
            <person name="Floudas D."/>
            <person name="Held B.W."/>
            <person name="Levasseur A."/>
            <person name="Lombard V."/>
            <person name="Morin E."/>
            <person name="Otillar R."/>
            <person name="Lindquist E.A."/>
            <person name="Sun H."/>
            <person name="LaButti K.M."/>
            <person name="Schmutz J."/>
            <person name="Jabbour D."/>
            <person name="Luo H."/>
            <person name="Baker S.E."/>
            <person name="Pisabarro A.G."/>
            <person name="Walton J.D."/>
            <person name="Blanchette R.A."/>
            <person name="Henrissat B."/>
            <person name="Martin F."/>
            <person name="Cullen D."/>
            <person name="Hibbett D.S."/>
            <person name="Grigoriev I.V."/>
        </authorList>
    </citation>
    <scope>NUCLEOTIDE SEQUENCE [LARGE SCALE GENOMIC DNA]</scope>
    <source>
        <strain evidence="2">MUCL 33604</strain>
    </source>
</reference>
<dbReference type="AlphaFoldDB" id="A0A067P8T1"/>
<sequence>MGSSRCYGTRDDFYGGGVFEDWLESMFDINSPFTIACWALSGGRGHTATLLSIESAEWDRSIINLFIPNGEYYFTAALQHGGRDPGNVLTVSSKTMKRIALDAWYHVVLVRDSERLRLYVDGNEYESVGINKAAGPCLAEQPRLCLGAAASGNRRSAQWDGHIEGVKIWNSALAKDQVERLSGSDHPCPGGYEFPRFDPQRVARRLRNQI</sequence>